<name>A0A370DYI8_9GAMM</name>
<dbReference type="EMBL" id="QFXD01000119">
    <property type="protein sequence ID" value="RDH91388.1"/>
    <property type="molecule type" value="Genomic_DNA"/>
</dbReference>
<protein>
    <submittedName>
        <fullName evidence="3">Lipopolysaccharide heptosyltransferase</fullName>
    </submittedName>
</protein>
<dbReference type="InterPro" id="IPR051199">
    <property type="entry name" value="LPS_LOS_Heptosyltrfase"/>
</dbReference>
<dbReference type="SUPFAM" id="SSF53756">
    <property type="entry name" value="UDP-Glycosyltransferase/glycogen phosphorylase"/>
    <property type="match status" value="1"/>
</dbReference>
<evidence type="ECO:0000313" key="4">
    <source>
        <dbReference type="Proteomes" id="UP000255508"/>
    </source>
</evidence>
<gene>
    <name evidence="3" type="ORF">DIZ79_06170</name>
</gene>
<dbReference type="AlphaFoldDB" id="A0A370DYI8"/>
<dbReference type="PANTHER" id="PTHR30160:SF1">
    <property type="entry name" value="LIPOPOLYSACCHARIDE 1,2-N-ACETYLGLUCOSAMINETRANSFERASE-RELATED"/>
    <property type="match status" value="1"/>
</dbReference>
<sequence>MVELPYCQPLAAAKRRVPRRVLLIATRQIGDVLLATPLLRSLRRAWPEATIDVLVYARKGNMLEGNPDLDEMIEIEEHPDRGQYWQLLRRIFRRYDLAVSTLAGDRPNIYGLLAAPQRVGLVPDLRSQNLWKRWTNQGWVLLDNVYTHTVEQNLMLARVLGIEPLRKVVPPRAAADESRLGEVLGFDPALQPFAVIHPYPMWHYKRWTKAGWESVVDALAQRGLRIVITGGPEAEERAFCKELAAGYPDEVMDVSARFDFGELSMLLSRAHCFIGPDTAMTHLATANGIPTLALYGPSNPVKWGPWPKDYDSEKPPFSMVSSEYQRQGNVLLLQPHYEQDCVPCREEGCDRHKASFSACLQEMPEARVIDALDQLLA</sequence>
<evidence type="ECO:0000313" key="3">
    <source>
        <dbReference type="EMBL" id="RDH91388.1"/>
    </source>
</evidence>
<proteinExistence type="predicted"/>
<keyword evidence="2 3" id="KW-0808">Transferase</keyword>
<dbReference type="Pfam" id="PF01075">
    <property type="entry name" value="Glyco_transf_9"/>
    <property type="match status" value="1"/>
</dbReference>
<dbReference type="PANTHER" id="PTHR30160">
    <property type="entry name" value="TETRAACYLDISACCHARIDE 4'-KINASE-RELATED"/>
    <property type="match status" value="1"/>
</dbReference>
<dbReference type="Proteomes" id="UP000255508">
    <property type="component" value="Unassembled WGS sequence"/>
</dbReference>
<reference evidence="3 4" key="1">
    <citation type="journal article" date="2018" name="ISME J.">
        <title>Endosymbiont genomes yield clues of tubeworm success.</title>
        <authorList>
            <person name="Li Y."/>
            <person name="Liles M.R."/>
            <person name="Halanych K.M."/>
        </authorList>
    </citation>
    <scope>NUCLEOTIDE SEQUENCE [LARGE SCALE GENOMIC DNA]</scope>
    <source>
        <strain evidence="3">A1422</strain>
    </source>
</reference>
<dbReference type="Gene3D" id="3.40.50.2000">
    <property type="entry name" value="Glycogen Phosphorylase B"/>
    <property type="match status" value="2"/>
</dbReference>
<dbReference type="CDD" id="cd03789">
    <property type="entry name" value="GT9_LPS_heptosyltransferase"/>
    <property type="match status" value="1"/>
</dbReference>
<accession>A0A370DYI8</accession>
<organism evidence="3 4">
    <name type="scientific">endosymbiont of Lamellibrachia luymesi</name>
    <dbReference type="NCBI Taxonomy" id="2200907"/>
    <lineage>
        <taxon>Bacteria</taxon>
        <taxon>Pseudomonadati</taxon>
        <taxon>Pseudomonadota</taxon>
        <taxon>Gammaproteobacteria</taxon>
        <taxon>sulfur-oxidizing symbionts</taxon>
    </lineage>
</organism>
<keyword evidence="1" id="KW-0328">Glycosyltransferase</keyword>
<dbReference type="GO" id="GO:0009244">
    <property type="term" value="P:lipopolysaccharide core region biosynthetic process"/>
    <property type="evidence" value="ECO:0007669"/>
    <property type="project" value="TreeGrafter"/>
</dbReference>
<dbReference type="GO" id="GO:0008713">
    <property type="term" value="F:ADP-heptose-lipopolysaccharide heptosyltransferase activity"/>
    <property type="evidence" value="ECO:0007669"/>
    <property type="project" value="TreeGrafter"/>
</dbReference>
<dbReference type="GO" id="GO:0005829">
    <property type="term" value="C:cytosol"/>
    <property type="evidence" value="ECO:0007669"/>
    <property type="project" value="TreeGrafter"/>
</dbReference>
<comment type="caution">
    <text evidence="3">The sequence shown here is derived from an EMBL/GenBank/DDBJ whole genome shotgun (WGS) entry which is preliminary data.</text>
</comment>
<evidence type="ECO:0000256" key="2">
    <source>
        <dbReference type="ARBA" id="ARBA00022679"/>
    </source>
</evidence>
<evidence type="ECO:0000256" key="1">
    <source>
        <dbReference type="ARBA" id="ARBA00022676"/>
    </source>
</evidence>
<dbReference type="InterPro" id="IPR002201">
    <property type="entry name" value="Glyco_trans_9"/>
</dbReference>